<gene>
    <name evidence="4" type="ORF">LIER_32286</name>
</gene>
<dbReference type="Gene3D" id="4.10.60.10">
    <property type="entry name" value="Zinc finger, CCHC-type"/>
    <property type="match status" value="1"/>
</dbReference>
<evidence type="ECO:0000313" key="4">
    <source>
        <dbReference type="EMBL" id="GAA0184998.1"/>
    </source>
</evidence>
<evidence type="ECO:0000259" key="3">
    <source>
        <dbReference type="PROSITE" id="PS50158"/>
    </source>
</evidence>
<dbReference type="GO" id="GO:0003676">
    <property type="term" value="F:nucleic acid binding"/>
    <property type="evidence" value="ECO:0007669"/>
    <property type="project" value="InterPro"/>
</dbReference>
<dbReference type="PROSITE" id="PS50158">
    <property type="entry name" value="ZF_CCHC"/>
    <property type="match status" value="1"/>
</dbReference>
<feature type="region of interest" description="Disordered" evidence="2">
    <location>
        <begin position="1"/>
        <end position="45"/>
    </location>
</feature>
<dbReference type="Proteomes" id="UP001454036">
    <property type="component" value="Unassembled WGS sequence"/>
</dbReference>
<dbReference type="EMBL" id="BAABME010012340">
    <property type="protein sequence ID" value="GAA0184998.1"/>
    <property type="molecule type" value="Genomic_DNA"/>
</dbReference>
<comment type="caution">
    <text evidence="4">The sequence shown here is derived from an EMBL/GenBank/DDBJ whole genome shotgun (WGS) entry which is preliminary data.</text>
</comment>
<keyword evidence="1" id="KW-0479">Metal-binding</keyword>
<name>A0AAV3RTG8_LITER</name>
<accession>A0AAV3RTG8</accession>
<keyword evidence="5" id="KW-1185">Reference proteome</keyword>
<feature type="domain" description="CCHC-type" evidence="3">
    <location>
        <begin position="53"/>
        <end position="69"/>
    </location>
</feature>
<dbReference type="InterPro" id="IPR001878">
    <property type="entry name" value="Znf_CCHC"/>
</dbReference>
<evidence type="ECO:0000256" key="1">
    <source>
        <dbReference type="PROSITE-ProRule" id="PRU00047"/>
    </source>
</evidence>
<reference evidence="4 5" key="1">
    <citation type="submission" date="2024-01" db="EMBL/GenBank/DDBJ databases">
        <title>The complete chloroplast genome sequence of Lithospermum erythrorhizon: insights into the phylogenetic relationship among Boraginaceae species and the maternal lineages of purple gromwells.</title>
        <authorList>
            <person name="Okada T."/>
            <person name="Watanabe K."/>
        </authorList>
    </citation>
    <scope>NUCLEOTIDE SEQUENCE [LARGE SCALE GENOMIC DNA]</scope>
</reference>
<proteinExistence type="predicted"/>
<evidence type="ECO:0000256" key="2">
    <source>
        <dbReference type="SAM" id="MobiDB-lite"/>
    </source>
</evidence>
<dbReference type="SUPFAM" id="SSF57756">
    <property type="entry name" value="Retrovirus zinc finger-like domains"/>
    <property type="match status" value="1"/>
</dbReference>
<organism evidence="4 5">
    <name type="scientific">Lithospermum erythrorhizon</name>
    <name type="common">Purple gromwell</name>
    <name type="synonym">Lithospermum officinale var. erythrorhizon</name>
    <dbReference type="NCBI Taxonomy" id="34254"/>
    <lineage>
        <taxon>Eukaryota</taxon>
        <taxon>Viridiplantae</taxon>
        <taxon>Streptophyta</taxon>
        <taxon>Embryophyta</taxon>
        <taxon>Tracheophyta</taxon>
        <taxon>Spermatophyta</taxon>
        <taxon>Magnoliopsida</taxon>
        <taxon>eudicotyledons</taxon>
        <taxon>Gunneridae</taxon>
        <taxon>Pentapetalae</taxon>
        <taxon>asterids</taxon>
        <taxon>lamiids</taxon>
        <taxon>Boraginales</taxon>
        <taxon>Boraginaceae</taxon>
        <taxon>Boraginoideae</taxon>
        <taxon>Lithospermeae</taxon>
        <taxon>Lithospermum</taxon>
    </lineage>
</organism>
<protein>
    <recommendedName>
        <fullName evidence="3">CCHC-type domain-containing protein</fullName>
    </recommendedName>
</protein>
<keyword evidence="1" id="KW-0862">Zinc</keyword>
<sequence length="200" mass="23154">MNKNSTEEEMQKMSKYSRLNINPTVEVETPSSTRGRGRGRGRGKPMINKATIKCYKCHNLGHYQYECSKWKKEENYVEDDYDDELLLMAQIEEMQQTEKKNGVWFIDSGCSNHMCNDAEMFATLDKSFLHSVKLGNNSKMEVSGKENVKILFDGLTYVITDVYLISELKNNFLSVGQLQEKGVCWTTCPYDWTKCPYTLF</sequence>
<dbReference type="InterPro" id="IPR036875">
    <property type="entry name" value="Znf_CCHC_sf"/>
</dbReference>
<dbReference type="AlphaFoldDB" id="A0AAV3RTG8"/>
<dbReference type="GO" id="GO:0008270">
    <property type="term" value="F:zinc ion binding"/>
    <property type="evidence" value="ECO:0007669"/>
    <property type="project" value="UniProtKB-KW"/>
</dbReference>
<feature type="compositionally biased region" description="Basic and acidic residues" evidence="2">
    <location>
        <begin position="1"/>
        <end position="12"/>
    </location>
</feature>
<keyword evidence="1" id="KW-0863">Zinc-finger</keyword>
<dbReference type="Pfam" id="PF22936">
    <property type="entry name" value="Pol_BBD"/>
    <property type="match status" value="1"/>
</dbReference>
<feature type="compositionally biased region" description="Polar residues" evidence="2">
    <location>
        <begin position="17"/>
        <end position="33"/>
    </location>
</feature>
<evidence type="ECO:0000313" key="5">
    <source>
        <dbReference type="Proteomes" id="UP001454036"/>
    </source>
</evidence>
<dbReference type="InterPro" id="IPR054722">
    <property type="entry name" value="PolX-like_BBD"/>
</dbReference>